<gene>
    <name evidence="2" type="ORF">KSF_046890</name>
</gene>
<name>A0A8J3ISS7_9CHLR</name>
<dbReference type="Proteomes" id="UP000597444">
    <property type="component" value="Unassembled WGS sequence"/>
</dbReference>
<dbReference type="EMBL" id="BNJK01000001">
    <property type="protein sequence ID" value="GHO94641.1"/>
    <property type="molecule type" value="Genomic_DNA"/>
</dbReference>
<dbReference type="Pfam" id="PF00656">
    <property type="entry name" value="Peptidase_C14"/>
    <property type="match status" value="1"/>
</dbReference>
<dbReference type="AlphaFoldDB" id="A0A8J3ISS7"/>
<evidence type="ECO:0000313" key="2">
    <source>
        <dbReference type="EMBL" id="GHO94641.1"/>
    </source>
</evidence>
<dbReference type="GO" id="GO:0006508">
    <property type="term" value="P:proteolysis"/>
    <property type="evidence" value="ECO:0007669"/>
    <property type="project" value="InterPro"/>
</dbReference>
<dbReference type="SUPFAM" id="SSF52129">
    <property type="entry name" value="Caspase-like"/>
    <property type="match status" value="1"/>
</dbReference>
<sequence>MTDEVAGSSQGEQTGKRLAVVVGVNGPPALGRAPLRYAMEDAEAMAQVLQSEACGFELFAPPLLGEQATTSAIKQTILALISSLGEEDMTLFYFSGHAEAMLIDADLDEVYLVSHDFQPAWIRYDKDAQLSLSWLRRCVFEHEKAQHILIILDCCYAGKFRDSAPAF</sequence>
<comment type="caution">
    <text evidence="2">The sequence shown here is derived from an EMBL/GenBank/DDBJ whole genome shotgun (WGS) entry which is preliminary data.</text>
</comment>
<dbReference type="Gene3D" id="3.40.50.1460">
    <property type="match status" value="1"/>
</dbReference>
<protein>
    <recommendedName>
        <fullName evidence="1">Peptidase C14 caspase domain-containing protein</fullName>
    </recommendedName>
</protein>
<feature type="domain" description="Peptidase C14 caspase" evidence="1">
    <location>
        <begin position="16"/>
        <end position="158"/>
    </location>
</feature>
<dbReference type="GO" id="GO:0004197">
    <property type="term" value="F:cysteine-type endopeptidase activity"/>
    <property type="evidence" value="ECO:0007669"/>
    <property type="project" value="InterPro"/>
</dbReference>
<accession>A0A8J3ISS7</accession>
<proteinExistence type="predicted"/>
<organism evidence="2 3">
    <name type="scientific">Reticulibacter mediterranei</name>
    <dbReference type="NCBI Taxonomy" id="2778369"/>
    <lineage>
        <taxon>Bacteria</taxon>
        <taxon>Bacillati</taxon>
        <taxon>Chloroflexota</taxon>
        <taxon>Ktedonobacteria</taxon>
        <taxon>Ktedonobacterales</taxon>
        <taxon>Reticulibacteraceae</taxon>
        <taxon>Reticulibacter</taxon>
    </lineage>
</organism>
<dbReference type="InterPro" id="IPR011600">
    <property type="entry name" value="Pept_C14_caspase"/>
</dbReference>
<keyword evidence="3" id="KW-1185">Reference proteome</keyword>
<dbReference type="RefSeq" id="WP_220205356.1">
    <property type="nucleotide sequence ID" value="NZ_BNJK01000001.1"/>
</dbReference>
<evidence type="ECO:0000259" key="1">
    <source>
        <dbReference type="Pfam" id="PF00656"/>
    </source>
</evidence>
<dbReference type="InterPro" id="IPR029030">
    <property type="entry name" value="Caspase-like_dom_sf"/>
</dbReference>
<evidence type="ECO:0000313" key="3">
    <source>
        <dbReference type="Proteomes" id="UP000597444"/>
    </source>
</evidence>
<reference evidence="2" key="1">
    <citation type="submission" date="2020-10" db="EMBL/GenBank/DDBJ databases">
        <title>Taxonomic study of unclassified bacteria belonging to the class Ktedonobacteria.</title>
        <authorList>
            <person name="Yabe S."/>
            <person name="Wang C.M."/>
            <person name="Zheng Y."/>
            <person name="Sakai Y."/>
            <person name="Cavaletti L."/>
            <person name="Monciardini P."/>
            <person name="Donadio S."/>
        </authorList>
    </citation>
    <scope>NUCLEOTIDE SEQUENCE</scope>
    <source>
        <strain evidence="2">ID150040</strain>
    </source>
</reference>